<comment type="caution">
    <text evidence="2">The sequence shown here is derived from an EMBL/GenBank/DDBJ whole genome shotgun (WGS) entry which is preliminary data.</text>
</comment>
<dbReference type="Proteomes" id="UP001281761">
    <property type="component" value="Unassembled WGS sequence"/>
</dbReference>
<dbReference type="EMBL" id="JARBJD010000130">
    <property type="protein sequence ID" value="KAK2950788.1"/>
    <property type="molecule type" value="Genomic_DNA"/>
</dbReference>
<evidence type="ECO:0000256" key="1">
    <source>
        <dbReference type="SAM" id="MobiDB-lite"/>
    </source>
</evidence>
<gene>
    <name evidence="2" type="ORF">BLNAU_14317</name>
</gene>
<proteinExistence type="predicted"/>
<evidence type="ECO:0000313" key="2">
    <source>
        <dbReference type="EMBL" id="KAK2950788.1"/>
    </source>
</evidence>
<reference evidence="2 3" key="1">
    <citation type="journal article" date="2022" name="bioRxiv">
        <title>Genomics of Preaxostyla Flagellates Illuminates Evolutionary Transitions and the Path Towards Mitochondrial Loss.</title>
        <authorList>
            <person name="Novak L.V.F."/>
            <person name="Treitli S.C."/>
            <person name="Pyrih J."/>
            <person name="Halakuc P."/>
            <person name="Pipaliya S.V."/>
            <person name="Vacek V."/>
            <person name="Brzon O."/>
            <person name="Soukal P."/>
            <person name="Eme L."/>
            <person name="Dacks J.B."/>
            <person name="Karnkowska A."/>
            <person name="Elias M."/>
            <person name="Hampl V."/>
        </authorList>
    </citation>
    <scope>NUCLEOTIDE SEQUENCE [LARGE SCALE GENOMIC DNA]</scope>
    <source>
        <strain evidence="2">NAU3</strain>
        <tissue evidence="2">Gut</tissue>
    </source>
</reference>
<keyword evidence="3" id="KW-1185">Reference proteome</keyword>
<protein>
    <submittedName>
        <fullName evidence="2">Uncharacterized protein</fullName>
    </submittedName>
</protein>
<feature type="region of interest" description="Disordered" evidence="1">
    <location>
        <begin position="1"/>
        <end position="68"/>
    </location>
</feature>
<accession>A0ABQ9XE94</accession>
<feature type="compositionally biased region" description="Polar residues" evidence="1">
    <location>
        <begin position="56"/>
        <end position="68"/>
    </location>
</feature>
<feature type="compositionally biased region" description="Basic and acidic residues" evidence="1">
    <location>
        <begin position="20"/>
        <end position="54"/>
    </location>
</feature>
<evidence type="ECO:0000313" key="3">
    <source>
        <dbReference type="Proteomes" id="UP001281761"/>
    </source>
</evidence>
<sequence>MKRSLRDWDSYGDTIAETNKAQEEKEKTLVKEAKTELKEENDQLTRNEDTKETTIDSDTQPYHPLNNLSNLLPAILPVLNSHQNKQIPSSKPKKNMKIPTHAK</sequence>
<feature type="region of interest" description="Disordered" evidence="1">
    <location>
        <begin position="82"/>
        <end position="103"/>
    </location>
</feature>
<name>A0ABQ9XE94_9EUKA</name>
<feature type="compositionally biased region" description="Basic residues" evidence="1">
    <location>
        <begin position="91"/>
        <end position="103"/>
    </location>
</feature>
<organism evidence="2 3">
    <name type="scientific">Blattamonas nauphoetae</name>
    <dbReference type="NCBI Taxonomy" id="2049346"/>
    <lineage>
        <taxon>Eukaryota</taxon>
        <taxon>Metamonada</taxon>
        <taxon>Preaxostyla</taxon>
        <taxon>Oxymonadida</taxon>
        <taxon>Blattamonas</taxon>
    </lineage>
</organism>